<reference evidence="2" key="1">
    <citation type="submission" date="2016-11" db="EMBL/GenBank/DDBJ databases">
        <authorList>
            <person name="Varghese N."/>
            <person name="Submissions S."/>
        </authorList>
    </citation>
    <scope>NUCLEOTIDE SEQUENCE [LARGE SCALE GENOMIC DNA]</scope>
    <source>
        <strain evidence="2">DSM 18829</strain>
    </source>
</reference>
<evidence type="ECO:0008006" key="3">
    <source>
        <dbReference type="Google" id="ProtNLM"/>
    </source>
</evidence>
<sequence length="107" mass="12361">MKLVVITAITEYSKDIKKILKTSNVKAFSFKEVTGYKDISEENIDTNWFGSEMNETDSVLFYAFVNLKDLDSLFVNIEAFNEQQETISKIHVVSLAIEKNNFLKQRL</sequence>
<evidence type="ECO:0000313" key="2">
    <source>
        <dbReference type="Proteomes" id="UP000184488"/>
    </source>
</evidence>
<dbReference type="Proteomes" id="UP000184488">
    <property type="component" value="Unassembled WGS sequence"/>
</dbReference>
<evidence type="ECO:0000313" key="1">
    <source>
        <dbReference type="EMBL" id="SHJ17520.1"/>
    </source>
</evidence>
<name>A0A1M6H5Q0_9FLAO</name>
<protein>
    <recommendedName>
        <fullName evidence="3">Nitrogen regulatory protein P-II family</fullName>
    </recommendedName>
</protein>
<accession>A0A1M6H5Q0</accession>
<organism evidence="1 2">
    <name type="scientific">Flavobacterium terrae</name>
    <dbReference type="NCBI Taxonomy" id="415425"/>
    <lineage>
        <taxon>Bacteria</taxon>
        <taxon>Pseudomonadati</taxon>
        <taxon>Bacteroidota</taxon>
        <taxon>Flavobacteriia</taxon>
        <taxon>Flavobacteriales</taxon>
        <taxon>Flavobacteriaceae</taxon>
        <taxon>Flavobacterium</taxon>
    </lineage>
</organism>
<dbReference type="STRING" id="415425.SAMN05444363_2873"/>
<gene>
    <name evidence="1" type="ORF">SAMN05444363_2873</name>
</gene>
<proteinExistence type="predicted"/>
<dbReference type="RefSeq" id="WP_073312191.1">
    <property type="nucleotide sequence ID" value="NZ_FQZI01000007.1"/>
</dbReference>
<keyword evidence="2" id="KW-1185">Reference proteome</keyword>
<dbReference type="EMBL" id="FQZI01000007">
    <property type="protein sequence ID" value="SHJ17520.1"/>
    <property type="molecule type" value="Genomic_DNA"/>
</dbReference>
<dbReference type="OrthoDB" id="1524637at2"/>
<dbReference type="AlphaFoldDB" id="A0A1M6H5Q0"/>